<protein>
    <submittedName>
        <fullName evidence="1">Uncharacterized protein</fullName>
    </submittedName>
</protein>
<dbReference type="RefSeq" id="XP_024319911.1">
    <property type="nucleotide sequence ID" value="XM_024472608.1"/>
</dbReference>
<dbReference type="GeneID" id="36292107"/>
<dbReference type="EMBL" id="KV441418">
    <property type="protein sequence ID" value="OAF54607.1"/>
    <property type="molecule type" value="Genomic_DNA"/>
</dbReference>
<sequence length="61" mass="7218">MRPPYLKKELESRAHWTMDLSRMVHYGTVEQQQHRLATAGWRNDSSIGNNDFFLLTEVQAR</sequence>
<dbReference type="AlphaFoldDB" id="A0A176ZXS2"/>
<organism evidence="1">
    <name type="scientific">Pseudogymnoascus destructans</name>
    <dbReference type="NCBI Taxonomy" id="655981"/>
    <lineage>
        <taxon>Eukaryota</taxon>
        <taxon>Fungi</taxon>
        <taxon>Dikarya</taxon>
        <taxon>Ascomycota</taxon>
        <taxon>Pezizomycotina</taxon>
        <taxon>Leotiomycetes</taxon>
        <taxon>Thelebolales</taxon>
        <taxon>Thelebolaceae</taxon>
        <taxon>Pseudogymnoascus</taxon>
    </lineage>
</organism>
<accession>A0A176ZXS2</accession>
<proteinExistence type="predicted"/>
<dbReference type="Proteomes" id="UP000077154">
    <property type="component" value="Unassembled WGS sequence"/>
</dbReference>
<name>A0A176ZXS2_9PEZI</name>
<gene>
    <name evidence="1" type="ORF">VC83_09070</name>
</gene>
<reference evidence="1" key="1">
    <citation type="submission" date="2016-03" db="EMBL/GenBank/DDBJ databases">
        <title>Updated assembly of Pseudogymnoascus destructans, the fungus causing white-nose syndrome of bats.</title>
        <authorList>
            <person name="Palmer J.M."/>
            <person name="Drees K.P."/>
            <person name="Foster J.T."/>
            <person name="Lindner D.L."/>
        </authorList>
    </citation>
    <scope>NUCLEOTIDE SEQUENCE [LARGE SCALE GENOMIC DNA]</scope>
    <source>
        <strain evidence="1">20631-21</strain>
    </source>
</reference>
<evidence type="ECO:0000313" key="1">
    <source>
        <dbReference type="EMBL" id="OAF54607.1"/>
    </source>
</evidence>